<evidence type="ECO:0000256" key="1">
    <source>
        <dbReference type="SAM" id="MobiDB-lite"/>
    </source>
</evidence>
<organism evidence="2 3">
    <name type="scientific">Nepenthes gracilis</name>
    <name type="common">Slender pitcher plant</name>
    <dbReference type="NCBI Taxonomy" id="150966"/>
    <lineage>
        <taxon>Eukaryota</taxon>
        <taxon>Viridiplantae</taxon>
        <taxon>Streptophyta</taxon>
        <taxon>Embryophyta</taxon>
        <taxon>Tracheophyta</taxon>
        <taxon>Spermatophyta</taxon>
        <taxon>Magnoliopsida</taxon>
        <taxon>eudicotyledons</taxon>
        <taxon>Gunneridae</taxon>
        <taxon>Pentapetalae</taxon>
        <taxon>Caryophyllales</taxon>
        <taxon>Nepenthaceae</taxon>
        <taxon>Nepenthes</taxon>
    </lineage>
</organism>
<dbReference type="Proteomes" id="UP001279734">
    <property type="component" value="Unassembled WGS sequence"/>
</dbReference>
<evidence type="ECO:0000313" key="3">
    <source>
        <dbReference type="Proteomes" id="UP001279734"/>
    </source>
</evidence>
<dbReference type="AlphaFoldDB" id="A0AAD3SJB0"/>
<dbReference type="EMBL" id="BSYO01000011">
    <property type="protein sequence ID" value="GMH11706.1"/>
    <property type="molecule type" value="Genomic_DNA"/>
</dbReference>
<accession>A0AAD3SJB0</accession>
<protein>
    <submittedName>
        <fullName evidence="2">Uncharacterized protein</fullName>
    </submittedName>
</protein>
<name>A0AAD3SJB0_NEPGR</name>
<feature type="region of interest" description="Disordered" evidence="1">
    <location>
        <begin position="14"/>
        <end position="71"/>
    </location>
</feature>
<feature type="compositionally biased region" description="Basic residues" evidence="1">
    <location>
        <begin position="16"/>
        <end position="25"/>
    </location>
</feature>
<sequence length="156" mass="16643">MFFGDTTRTRTFYRNAKLRPKRHHKQWDANGSRSPLSGSDFPLSPVPSSPKAPTLSGPFSPVPNDQYLGEANPKDAVVTSDGLARSSSRWYTGCIATLGDVAVGSLSDSLLDVEMVISGGVLWNEMAGAELLFNYWVLVMSGGGLVSWASSTGTVG</sequence>
<comment type="caution">
    <text evidence="2">The sequence shown here is derived from an EMBL/GenBank/DDBJ whole genome shotgun (WGS) entry which is preliminary data.</text>
</comment>
<keyword evidence="3" id="KW-1185">Reference proteome</keyword>
<proteinExistence type="predicted"/>
<reference evidence="2" key="1">
    <citation type="submission" date="2023-05" db="EMBL/GenBank/DDBJ databases">
        <title>Nepenthes gracilis genome sequencing.</title>
        <authorList>
            <person name="Fukushima K."/>
        </authorList>
    </citation>
    <scope>NUCLEOTIDE SEQUENCE</scope>
    <source>
        <strain evidence="2">SING2019-196</strain>
    </source>
</reference>
<gene>
    <name evidence="2" type="ORF">Nepgr_013547</name>
</gene>
<evidence type="ECO:0000313" key="2">
    <source>
        <dbReference type="EMBL" id="GMH11706.1"/>
    </source>
</evidence>